<accession>A0A921F1D8</accession>
<reference evidence="1" key="1">
    <citation type="journal article" date="2021" name="PeerJ">
        <title>Extensive microbial diversity within the chicken gut microbiome revealed by metagenomics and culture.</title>
        <authorList>
            <person name="Gilroy R."/>
            <person name="Ravi A."/>
            <person name="Getino M."/>
            <person name="Pursley I."/>
            <person name="Horton D.L."/>
            <person name="Alikhan N.F."/>
            <person name="Baker D."/>
            <person name="Gharbi K."/>
            <person name="Hall N."/>
            <person name="Watson M."/>
            <person name="Adriaenssens E.M."/>
            <person name="Foster-Nyarko E."/>
            <person name="Jarju S."/>
            <person name="Secka A."/>
            <person name="Antonio M."/>
            <person name="Oren A."/>
            <person name="Chaudhuri R.R."/>
            <person name="La Ragione R."/>
            <person name="Hildebrand F."/>
            <person name="Pallen M.J."/>
        </authorList>
    </citation>
    <scope>NUCLEOTIDE SEQUENCE</scope>
    <source>
        <strain evidence="1">ChiGjej1B1-18357</strain>
    </source>
</reference>
<comment type="caution">
    <text evidence="1">The sequence shown here is derived from an EMBL/GenBank/DDBJ whole genome shotgun (WGS) entry which is preliminary data.</text>
</comment>
<organism evidence="1 2">
    <name type="scientific">Dietzia timorensis</name>
    <dbReference type="NCBI Taxonomy" id="499555"/>
    <lineage>
        <taxon>Bacteria</taxon>
        <taxon>Bacillati</taxon>
        <taxon>Actinomycetota</taxon>
        <taxon>Actinomycetes</taxon>
        <taxon>Mycobacteriales</taxon>
        <taxon>Dietziaceae</taxon>
        <taxon>Dietzia</taxon>
    </lineage>
</organism>
<evidence type="ECO:0000313" key="2">
    <source>
        <dbReference type="Proteomes" id="UP000776650"/>
    </source>
</evidence>
<protein>
    <submittedName>
        <fullName evidence="1">Uncharacterized protein</fullName>
    </submittedName>
</protein>
<dbReference type="EMBL" id="DYXM01000022">
    <property type="protein sequence ID" value="HJE89575.1"/>
    <property type="molecule type" value="Genomic_DNA"/>
</dbReference>
<dbReference type="Proteomes" id="UP000776650">
    <property type="component" value="Unassembled WGS sequence"/>
</dbReference>
<evidence type="ECO:0000313" key="1">
    <source>
        <dbReference type="EMBL" id="HJE89575.1"/>
    </source>
</evidence>
<dbReference type="AlphaFoldDB" id="A0A921F1D8"/>
<dbReference type="RefSeq" id="WP_303910350.1">
    <property type="nucleotide sequence ID" value="NZ_DYXM01000022.1"/>
</dbReference>
<gene>
    <name evidence="1" type="ORF">K8V11_01020</name>
</gene>
<proteinExistence type="predicted"/>
<reference evidence="1" key="2">
    <citation type="submission" date="2021-09" db="EMBL/GenBank/DDBJ databases">
        <authorList>
            <person name="Gilroy R."/>
        </authorList>
    </citation>
    <scope>NUCLEOTIDE SEQUENCE</scope>
    <source>
        <strain evidence="1">ChiGjej1B1-18357</strain>
    </source>
</reference>
<name>A0A921F1D8_9ACTN</name>
<sequence>MTPRQRPAPFADQLFAAYLRGHLLGASVGVRLAQRLAQDPWTNGQLDHMPEELSEEIRFVRRWAREYSALGETAINLSLIATGTASTTLALFAPTRRPVVRTVALEAMRTMVLAKKAMWEMGSSIVIDDDERTRSLERFDRRALHQATELHMLHVRSSAELFGRA</sequence>